<feature type="transmembrane region" description="Helical" evidence="6">
    <location>
        <begin position="271"/>
        <end position="293"/>
    </location>
</feature>
<dbReference type="PROSITE" id="PS50850">
    <property type="entry name" value="MFS"/>
    <property type="match status" value="1"/>
</dbReference>
<keyword evidence="4 6" id="KW-1133">Transmembrane helix</keyword>
<evidence type="ECO:0000259" key="7">
    <source>
        <dbReference type="PROSITE" id="PS50850"/>
    </source>
</evidence>
<dbReference type="GO" id="GO:0005886">
    <property type="term" value="C:plasma membrane"/>
    <property type="evidence" value="ECO:0007669"/>
    <property type="project" value="UniProtKB-SubCell"/>
</dbReference>
<comment type="caution">
    <text evidence="8">The sequence shown here is derived from an EMBL/GenBank/DDBJ whole genome shotgun (WGS) entry which is preliminary data.</text>
</comment>
<evidence type="ECO:0000256" key="3">
    <source>
        <dbReference type="ARBA" id="ARBA00022692"/>
    </source>
</evidence>
<feature type="transmembrane region" description="Helical" evidence="6">
    <location>
        <begin position="238"/>
        <end position="259"/>
    </location>
</feature>
<dbReference type="AlphaFoldDB" id="A0AAE4CPI9"/>
<protein>
    <submittedName>
        <fullName evidence="8">MFS family permease</fullName>
    </submittedName>
</protein>
<evidence type="ECO:0000256" key="5">
    <source>
        <dbReference type="ARBA" id="ARBA00023136"/>
    </source>
</evidence>
<accession>A0AAE4CPI9</accession>
<keyword evidence="5 6" id="KW-0472">Membrane</keyword>
<feature type="transmembrane region" description="Helical" evidence="6">
    <location>
        <begin position="211"/>
        <end position="232"/>
    </location>
</feature>
<dbReference type="Pfam" id="PF07690">
    <property type="entry name" value="MFS_1"/>
    <property type="match status" value="1"/>
</dbReference>
<feature type="transmembrane region" description="Helical" evidence="6">
    <location>
        <begin position="313"/>
        <end position="333"/>
    </location>
</feature>
<feature type="transmembrane region" description="Helical" evidence="6">
    <location>
        <begin position="58"/>
        <end position="79"/>
    </location>
</feature>
<keyword evidence="3 6" id="KW-0812">Transmembrane</keyword>
<dbReference type="InterPro" id="IPR011701">
    <property type="entry name" value="MFS"/>
</dbReference>
<evidence type="ECO:0000256" key="4">
    <source>
        <dbReference type="ARBA" id="ARBA00022989"/>
    </source>
</evidence>
<keyword evidence="2" id="KW-0813">Transport</keyword>
<evidence type="ECO:0000313" key="8">
    <source>
        <dbReference type="EMBL" id="MDR7301738.1"/>
    </source>
</evidence>
<feature type="transmembrane region" description="Helical" evidence="6">
    <location>
        <begin position="21"/>
        <end position="46"/>
    </location>
</feature>
<feature type="transmembrane region" description="Helical" evidence="6">
    <location>
        <begin position="151"/>
        <end position="174"/>
    </location>
</feature>
<feature type="transmembrane region" description="Helical" evidence="6">
    <location>
        <begin position="120"/>
        <end position="139"/>
    </location>
</feature>
<feature type="transmembrane region" description="Helical" evidence="6">
    <location>
        <begin position="345"/>
        <end position="369"/>
    </location>
</feature>
<evidence type="ECO:0000256" key="1">
    <source>
        <dbReference type="ARBA" id="ARBA00004651"/>
    </source>
</evidence>
<evidence type="ECO:0000256" key="6">
    <source>
        <dbReference type="SAM" id="Phobius"/>
    </source>
</evidence>
<comment type="subcellular location">
    <subcellularLocation>
        <location evidence="1">Cell membrane</location>
        <topology evidence="1">Multi-pass membrane protein</topology>
    </subcellularLocation>
</comment>
<feature type="transmembrane region" description="Helical" evidence="6">
    <location>
        <begin position="375"/>
        <end position="397"/>
    </location>
</feature>
<proteinExistence type="predicted"/>
<feature type="transmembrane region" description="Helical" evidence="6">
    <location>
        <begin position="91"/>
        <end position="114"/>
    </location>
</feature>
<feature type="transmembrane region" description="Helical" evidence="6">
    <location>
        <begin position="418"/>
        <end position="437"/>
    </location>
</feature>
<dbReference type="Proteomes" id="UP001180845">
    <property type="component" value="Unassembled WGS sequence"/>
</dbReference>
<keyword evidence="9" id="KW-1185">Reference proteome</keyword>
<evidence type="ECO:0000313" key="9">
    <source>
        <dbReference type="Proteomes" id="UP001180845"/>
    </source>
</evidence>
<dbReference type="EMBL" id="JAVDXW010000001">
    <property type="protein sequence ID" value="MDR7301738.1"/>
    <property type="molecule type" value="Genomic_DNA"/>
</dbReference>
<dbReference type="SUPFAM" id="SSF103473">
    <property type="entry name" value="MFS general substrate transporter"/>
    <property type="match status" value="1"/>
</dbReference>
<dbReference type="PANTHER" id="PTHR42718">
    <property type="entry name" value="MAJOR FACILITATOR SUPERFAMILY MULTIDRUG TRANSPORTER MFSC"/>
    <property type="match status" value="1"/>
</dbReference>
<gene>
    <name evidence="8" type="ORF">JOF55_001919</name>
</gene>
<dbReference type="PANTHER" id="PTHR42718:SF9">
    <property type="entry name" value="MAJOR FACILITATOR SUPERFAMILY MULTIDRUG TRANSPORTER MFSC"/>
    <property type="match status" value="1"/>
</dbReference>
<dbReference type="InterPro" id="IPR020846">
    <property type="entry name" value="MFS_dom"/>
</dbReference>
<feature type="transmembrane region" description="Helical" evidence="6">
    <location>
        <begin position="443"/>
        <end position="464"/>
    </location>
</feature>
<name>A0AAE4CPI9_9ACTN</name>
<evidence type="ECO:0000256" key="2">
    <source>
        <dbReference type="ARBA" id="ARBA00022448"/>
    </source>
</evidence>
<organism evidence="8 9">
    <name type="scientific">Haloactinomyces albus</name>
    <dbReference type="NCBI Taxonomy" id="1352928"/>
    <lineage>
        <taxon>Bacteria</taxon>
        <taxon>Bacillati</taxon>
        <taxon>Actinomycetota</taxon>
        <taxon>Actinomycetes</taxon>
        <taxon>Actinopolysporales</taxon>
        <taxon>Actinopolysporaceae</taxon>
        <taxon>Haloactinomyces</taxon>
    </lineage>
</organism>
<feature type="transmembrane region" description="Helical" evidence="6">
    <location>
        <begin position="180"/>
        <end position="199"/>
    </location>
</feature>
<dbReference type="GO" id="GO:0022857">
    <property type="term" value="F:transmembrane transporter activity"/>
    <property type="evidence" value="ECO:0007669"/>
    <property type="project" value="InterPro"/>
</dbReference>
<sequence>MTPSNRTHVPRVLTRVPLAGNYPTAVALALLALCPFIVLSTAVPVFERQLITALDTTAFGAGLAGSLANAGYAFGAVAAADLIRRLSPRAVYLLCEAGFVVGSLLSAFASSITMFTIGRALQGVTTGMLLVAALPPLVTNHGAAKLPLTAAFVNLGLFGMVTLGPVVGGLVAGFTTWRAPFVGVAALGVIGMTFGVLGFGRAKPHSRRAGFDWSAIPVAATATFLPFFAVAWLTSSSFTAPGFLLPLVVGLAGLGTLLVRQYRKDRALMPLKLLAHTLPITGVSVAMVAGAGFTTLIELSVVYLLQVAHLPPATAGALLAPQLAGIAIAAWLFKRMLSTRWLPVLAFSGLSIVTVGGVLLLFAVGSGGIVPMVPLAGLLLGFGAGAGVAPGLFMGGLSVPSTRLGPTFALVELLRAEAAFLLGPVLLHIAMLTEALAGGIRLATLILVILMAVSGVILLGVLLLGGARPHAPDLEGWLQGQSSAYHSPPLAATVRQR</sequence>
<dbReference type="InterPro" id="IPR036259">
    <property type="entry name" value="MFS_trans_sf"/>
</dbReference>
<dbReference type="Gene3D" id="1.20.1250.20">
    <property type="entry name" value="MFS general substrate transporter like domains"/>
    <property type="match status" value="1"/>
</dbReference>
<reference evidence="8" key="1">
    <citation type="submission" date="2023-07" db="EMBL/GenBank/DDBJ databases">
        <title>Sequencing the genomes of 1000 actinobacteria strains.</title>
        <authorList>
            <person name="Klenk H.-P."/>
        </authorList>
    </citation>
    <scope>NUCLEOTIDE SEQUENCE</scope>
    <source>
        <strain evidence="8">DSM 45977</strain>
    </source>
</reference>
<dbReference type="RefSeq" id="WP_310272648.1">
    <property type="nucleotide sequence ID" value="NZ_JAVDXW010000001.1"/>
</dbReference>
<feature type="domain" description="Major facilitator superfamily (MFS) profile" evidence="7">
    <location>
        <begin position="13"/>
        <end position="472"/>
    </location>
</feature>